<dbReference type="SUPFAM" id="SSF46785">
    <property type="entry name" value="Winged helix' DNA-binding domain"/>
    <property type="match status" value="1"/>
</dbReference>
<proteinExistence type="predicted"/>
<dbReference type="InterPro" id="IPR036390">
    <property type="entry name" value="WH_DNA-bd_sf"/>
</dbReference>
<dbReference type="SMART" id="SM00347">
    <property type="entry name" value="HTH_MARR"/>
    <property type="match status" value="1"/>
</dbReference>
<keyword evidence="3" id="KW-1185">Reference proteome</keyword>
<dbReference type="PRINTS" id="PR00598">
    <property type="entry name" value="HTHMARR"/>
</dbReference>
<dbReference type="Gene3D" id="1.10.10.10">
    <property type="entry name" value="Winged helix-like DNA-binding domain superfamily/Winged helix DNA-binding domain"/>
    <property type="match status" value="1"/>
</dbReference>
<dbReference type="PANTHER" id="PTHR33164">
    <property type="entry name" value="TRANSCRIPTIONAL REGULATOR, MARR FAMILY"/>
    <property type="match status" value="1"/>
</dbReference>
<dbReference type="Pfam" id="PF12802">
    <property type="entry name" value="MarR_2"/>
    <property type="match status" value="1"/>
</dbReference>
<protein>
    <submittedName>
        <fullName evidence="2">DNA-binding MarR family transcriptional regulator</fullName>
    </submittedName>
</protein>
<dbReference type="GO" id="GO:0006950">
    <property type="term" value="P:response to stress"/>
    <property type="evidence" value="ECO:0007669"/>
    <property type="project" value="TreeGrafter"/>
</dbReference>
<name>A0A927N290_9ACTN</name>
<dbReference type="GO" id="GO:0003700">
    <property type="term" value="F:DNA-binding transcription factor activity"/>
    <property type="evidence" value="ECO:0007669"/>
    <property type="project" value="InterPro"/>
</dbReference>
<dbReference type="EMBL" id="JADBEM010000001">
    <property type="protein sequence ID" value="MBE1607300.1"/>
    <property type="molecule type" value="Genomic_DNA"/>
</dbReference>
<keyword evidence="2" id="KW-0238">DNA-binding</keyword>
<dbReference type="InterPro" id="IPR036388">
    <property type="entry name" value="WH-like_DNA-bd_sf"/>
</dbReference>
<evidence type="ECO:0000259" key="1">
    <source>
        <dbReference type="PROSITE" id="PS50995"/>
    </source>
</evidence>
<dbReference type="RefSeq" id="WP_192751270.1">
    <property type="nucleotide sequence ID" value="NZ_BAABJL010000122.1"/>
</dbReference>
<dbReference type="InterPro" id="IPR000835">
    <property type="entry name" value="HTH_MarR-typ"/>
</dbReference>
<accession>A0A927N290</accession>
<gene>
    <name evidence="2" type="ORF">HEB94_004148</name>
</gene>
<evidence type="ECO:0000313" key="3">
    <source>
        <dbReference type="Proteomes" id="UP000638648"/>
    </source>
</evidence>
<reference evidence="2" key="1">
    <citation type="submission" date="2020-10" db="EMBL/GenBank/DDBJ databases">
        <title>Sequencing the genomes of 1000 actinobacteria strains.</title>
        <authorList>
            <person name="Klenk H.-P."/>
        </authorList>
    </citation>
    <scope>NUCLEOTIDE SEQUENCE</scope>
    <source>
        <strain evidence="2">DSM 45354</strain>
    </source>
</reference>
<dbReference type="InterPro" id="IPR039422">
    <property type="entry name" value="MarR/SlyA-like"/>
</dbReference>
<sequence length="161" mass="18303">MDEPRWLNEQEARVWRSYIHLKRDLSSLLERQMLRDDGLSAAEFALLVPLSESEDGVLRARDLGLAVGWERSRLSHQVSRMEKRGLLVRENCDEDARGSMVRLTDAGRAAIVAAAPAHVEAVRRYFFDVLTQDDLQALEAIFERVLAGLPKALAEECREED</sequence>
<comment type="caution">
    <text evidence="2">The sequence shown here is derived from an EMBL/GenBank/DDBJ whole genome shotgun (WGS) entry which is preliminary data.</text>
</comment>
<dbReference type="AlphaFoldDB" id="A0A927N290"/>
<feature type="domain" description="HTH marR-type" evidence="1">
    <location>
        <begin position="11"/>
        <end position="147"/>
    </location>
</feature>
<dbReference type="PROSITE" id="PS50995">
    <property type="entry name" value="HTH_MARR_2"/>
    <property type="match status" value="1"/>
</dbReference>
<dbReference type="PANTHER" id="PTHR33164:SF99">
    <property type="entry name" value="MARR FAMILY REGULATORY PROTEIN"/>
    <property type="match status" value="1"/>
</dbReference>
<evidence type="ECO:0000313" key="2">
    <source>
        <dbReference type="EMBL" id="MBE1607300.1"/>
    </source>
</evidence>
<organism evidence="2 3">
    <name type="scientific">Actinopolymorpha pittospori</name>
    <dbReference type="NCBI Taxonomy" id="648752"/>
    <lineage>
        <taxon>Bacteria</taxon>
        <taxon>Bacillati</taxon>
        <taxon>Actinomycetota</taxon>
        <taxon>Actinomycetes</taxon>
        <taxon>Propionibacteriales</taxon>
        <taxon>Actinopolymorphaceae</taxon>
        <taxon>Actinopolymorpha</taxon>
    </lineage>
</organism>
<dbReference type="GO" id="GO:0003677">
    <property type="term" value="F:DNA binding"/>
    <property type="evidence" value="ECO:0007669"/>
    <property type="project" value="UniProtKB-KW"/>
</dbReference>
<dbReference type="Proteomes" id="UP000638648">
    <property type="component" value="Unassembled WGS sequence"/>
</dbReference>